<comment type="caution">
    <text evidence="3">The sequence shown here is derived from an EMBL/GenBank/DDBJ whole genome shotgun (WGS) entry which is preliminary data.</text>
</comment>
<reference evidence="3 4" key="1">
    <citation type="journal article" date="2011" name="J. Microbiol.">
        <title>Gramella jeungdoensis sp. nov., isolated from a solar saltern in Korea.</title>
        <authorList>
            <person name="Joung Y."/>
            <person name="Kim H."/>
            <person name="Jang T."/>
            <person name="Ahn T.S."/>
            <person name="Joh K."/>
        </authorList>
    </citation>
    <scope>NUCLEOTIDE SEQUENCE [LARGE SCALE GENOMIC DNA]</scope>
    <source>
        <strain evidence="3 4">KCTC 23123</strain>
    </source>
</reference>
<dbReference type="Pfam" id="PF18962">
    <property type="entry name" value="Por_Secre_tail"/>
    <property type="match status" value="1"/>
</dbReference>
<accession>A0A4Y8AS30</accession>
<sequence length="267" mass="29753">MITKNTPKLRFNTFILFIFLSFSSFSQNVFISEVHVDNGVEVTGLTNTWVEGYSISVNSFFFFFGIQLSEITAAIKLTGNLTEGTNGTLSVKNLEVDNLNWNAGWFDWGRVVLLKNKNNEVIDAVYYGTALNSPPNNATYIGNNLPNPTSGNSIQLLPIDGDWSNGDWIEKPATKGVVNFAKSLSIVKNNIEGFKMYPNPVSNGQLNVTSNNWADKHVEIYNIAGQQVYSKKVSNKEVIHISNLNKGIYMVRINEEGKISTRKLVVN</sequence>
<name>A0A4Y8AS30_9FLAO</name>
<feature type="domain" description="Secretion system C-terminal sorting" evidence="2">
    <location>
        <begin position="196"/>
        <end position="266"/>
    </location>
</feature>
<dbReference type="EMBL" id="SNQI01000003">
    <property type="protein sequence ID" value="TEW73974.1"/>
    <property type="molecule type" value="Genomic_DNA"/>
</dbReference>
<evidence type="ECO:0000313" key="3">
    <source>
        <dbReference type="EMBL" id="TEW73974.1"/>
    </source>
</evidence>
<dbReference type="AlphaFoldDB" id="A0A4Y8AS30"/>
<dbReference type="InterPro" id="IPR026444">
    <property type="entry name" value="Secre_tail"/>
</dbReference>
<gene>
    <name evidence="3" type="ORF">E2488_10900</name>
</gene>
<dbReference type="NCBIfam" id="TIGR04183">
    <property type="entry name" value="Por_Secre_tail"/>
    <property type="match status" value="1"/>
</dbReference>
<evidence type="ECO:0000256" key="1">
    <source>
        <dbReference type="ARBA" id="ARBA00022729"/>
    </source>
</evidence>
<dbReference type="Proteomes" id="UP000298517">
    <property type="component" value="Unassembled WGS sequence"/>
</dbReference>
<protein>
    <submittedName>
        <fullName evidence="3">T9SS type A sorting domain-containing protein</fullName>
    </submittedName>
</protein>
<dbReference type="RefSeq" id="WP_134248373.1">
    <property type="nucleotide sequence ID" value="NZ_SNQI01000003.1"/>
</dbReference>
<organism evidence="3 4">
    <name type="scientific">Gramella jeungdoensis</name>
    <dbReference type="NCBI Taxonomy" id="708091"/>
    <lineage>
        <taxon>Bacteria</taxon>
        <taxon>Pseudomonadati</taxon>
        <taxon>Bacteroidota</taxon>
        <taxon>Flavobacteriia</taxon>
        <taxon>Flavobacteriales</taxon>
        <taxon>Flavobacteriaceae</taxon>
        <taxon>Christiangramia</taxon>
    </lineage>
</organism>
<keyword evidence="4" id="KW-1185">Reference proteome</keyword>
<keyword evidence="1" id="KW-0732">Signal</keyword>
<dbReference type="OrthoDB" id="862563at2"/>
<evidence type="ECO:0000313" key="4">
    <source>
        <dbReference type="Proteomes" id="UP000298517"/>
    </source>
</evidence>
<evidence type="ECO:0000259" key="2">
    <source>
        <dbReference type="Pfam" id="PF18962"/>
    </source>
</evidence>
<proteinExistence type="predicted"/>